<evidence type="ECO:0008006" key="5">
    <source>
        <dbReference type="Google" id="ProtNLM"/>
    </source>
</evidence>
<reference evidence="3" key="1">
    <citation type="journal article" date="2020" name="Cell">
        <title>Large-Scale Comparative Analyses of Tick Genomes Elucidate Their Genetic Diversity and Vector Capacities.</title>
        <authorList>
            <consortium name="Tick Genome and Microbiome Consortium (TIGMIC)"/>
            <person name="Jia N."/>
            <person name="Wang J."/>
            <person name="Shi W."/>
            <person name="Du L."/>
            <person name="Sun Y."/>
            <person name="Zhan W."/>
            <person name="Jiang J.F."/>
            <person name="Wang Q."/>
            <person name="Zhang B."/>
            <person name="Ji P."/>
            <person name="Bell-Sakyi L."/>
            <person name="Cui X.M."/>
            <person name="Yuan T.T."/>
            <person name="Jiang B.G."/>
            <person name="Yang W.F."/>
            <person name="Lam T.T."/>
            <person name="Chang Q.C."/>
            <person name="Ding S.J."/>
            <person name="Wang X.J."/>
            <person name="Zhu J.G."/>
            <person name="Ruan X.D."/>
            <person name="Zhao L."/>
            <person name="Wei J.T."/>
            <person name="Ye R.Z."/>
            <person name="Que T.C."/>
            <person name="Du C.H."/>
            <person name="Zhou Y.H."/>
            <person name="Cheng J.X."/>
            <person name="Dai P.F."/>
            <person name="Guo W.B."/>
            <person name="Han X.H."/>
            <person name="Huang E.J."/>
            <person name="Li L.F."/>
            <person name="Wei W."/>
            <person name="Gao Y.C."/>
            <person name="Liu J.Z."/>
            <person name="Shao H.Z."/>
            <person name="Wang X."/>
            <person name="Wang C.C."/>
            <person name="Yang T.C."/>
            <person name="Huo Q.B."/>
            <person name="Li W."/>
            <person name="Chen H.Y."/>
            <person name="Chen S.E."/>
            <person name="Zhou L.G."/>
            <person name="Ni X.B."/>
            <person name="Tian J.H."/>
            <person name="Sheng Y."/>
            <person name="Liu T."/>
            <person name="Pan Y.S."/>
            <person name="Xia L.Y."/>
            <person name="Li J."/>
            <person name="Zhao F."/>
            <person name="Cao W.C."/>
        </authorList>
    </citation>
    <scope>NUCLEOTIDE SEQUENCE</scope>
    <source>
        <strain evidence="3">Rmic-2018</strain>
    </source>
</reference>
<proteinExistence type="predicted"/>
<evidence type="ECO:0000256" key="2">
    <source>
        <dbReference type="SAM" id="Phobius"/>
    </source>
</evidence>
<evidence type="ECO:0000256" key="1">
    <source>
        <dbReference type="SAM" id="MobiDB-lite"/>
    </source>
</evidence>
<dbReference type="Proteomes" id="UP000821866">
    <property type="component" value="Chromosome 9"/>
</dbReference>
<keyword evidence="2" id="KW-0472">Membrane</keyword>
<organism evidence="3 4">
    <name type="scientific">Rhipicephalus microplus</name>
    <name type="common">Cattle tick</name>
    <name type="synonym">Boophilus microplus</name>
    <dbReference type="NCBI Taxonomy" id="6941"/>
    <lineage>
        <taxon>Eukaryota</taxon>
        <taxon>Metazoa</taxon>
        <taxon>Ecdysozoa</taxon>
        <taxon>Arthropoda</taxon>
        <taxon>Chelicerata</taxon>
        <taxon>Arachnida</taxon>
        <taxon>Acari</taxon>
        <taxon>Parasitiformes</taxon>
        <taxon>Ixodida</taxon>
        <taxon>Ixodoidea</taxon>
        <taxon>Ixodidae</taxon>
        <taxon>Rhipicephalinae</taxon>
        <taxon>Rhipicephalus</taxon>
        <taxon>Boophilus</taxon>
    </lineage>
</organism>
<keyword evidence="2" id="KW-0812">Transmembrane</keyword>
<name>A0A9J6D5N6_RHIMP</name>
<evidence type="ECO:0000313" key="4">
    <source>
        <dbReference type="Proteomes" id="UP000821866"/>
    </source>
</evidence>
<dbReference type="EMBL" id="JABSTU010000011">
    <property type="protein sequence ID" value="KAH8009365.1"/>
    <property type="molecule type" value="Genomic_DNA"/>
</dbReference>
<feature type="compositionally biased region" description="Basic residues" evidence="1">
    <location>
        <begin position="189"/>
        <end position="198"/>
    </location>
</feature>
<dbReference type="AlphaFoldDB" id="A0A9J6D5N6"/>
<keyword evidence="2" id="KW-1133">Transmembrane helix</keyword>
<reference evidence="3" key="2">
    <citation type="submission" date="2021-09" db="EMBL/GenBank/DDBJ databases">
        <authorList>
            <person name="Jia N."/>
            <person name="Wang J."/>
            <person name="Shi W."/>
            <person name="Du L."/>
            <person name="Sun Y."/>
            <person name="Zhan W."/>
            <person name="Jiang J."/>
            <person name="Wang Q."/>
            <person name="Zhang B."/>
            <person name="Ji P."/>
            <person name="Sakyi L.B."/>
            <person name="Cui X."/>
            <person name="Yuan T."/>
            <person name="Jiang B."/>
            <person name="Yang W."/>
            <person name="Lam T.T.-Y."/>
            <person name="Chang Q."/>
            <person name="Ding S."/>
            <person name="Wang X."/>
            <person name="Zhu J."/>
            <person name="Ruan X."/>
            <person name="Zhao L."/>
            <person name="Wei J."/>
            <person name="Que T."/>
            <person name="Du C."/>
            <person name="Cheng J."/>
            <person name="Dai P."/>
            <person name="Han X."/>
            <person name="Huang E."/>
            <person name="Gao Y."/>
            <person name="Liu J."/>
            <person name="Shao H."/>
            <person name="Ye R."/>
            <person name="Li L."/>
            <person name="Wei W."/>
            <person name="Wang X."/>
            <person name="Wang C."/>
            <person name="Huo Q."/>
            <person name="Li W."/>
            <person name="Guo W."/>
            <person name="Chen H."/>
            <person name="Chen S."/>
            <person name="Zhou L."/>
            <person name="Zhou L."/>
            <person name="Ni X."/>
            <person name="Tian J."/>
            <person name="Zhou Y."/>
            <person name="Sheng Y."/>
            <person name="Liu T."/>
            <person name="Pan Y."/>
            <person name="Xia L."/>
            <person name="Li J."/>
            <person name="Zhao F."/>
            <person name="Cao W."/>
        </authorList>
    </citation>
    <scope>NUCLEOTIDE SEQUENCE</scope>
    <source>
        <strain evidence="3">Rmic-2018</strain>
        <tissue evidence="3">Larvae</tissue>
    </source>
</reference>
<comment type="caution">
    <text evidence="3">The sequence shown here is derived from an EMBL/GenBank/DDBJ whole genome shotgun (WGS) entry which is preliminary data.</text>
</comment>
<feature type="region of interest" description="Disordered" evidence="1">
    <location>
        <begin position="184"/>
        <end position="208"/>
    </location>
</feature>
<feature type="transmembrane region" description="Helical" evidence="2">
    <location>
        <begin position="97"/>
        <end position="119"/>
    </location>
</feature>
<keyword evidence="4" id="KW-1185">Reference proteome</keyword>
<protein>
    <recommendedName>
        <fullName evidence="5">Transmembrane protein</fullName>
    </recommendedName>
</protein>
<sequence>MTQHPHGSTSAPAMSPHYWIPPTSVSCTGVTEVQSLLAPFSAAALLQKGAAPLVGQCDDEALSAERQVDEAAVVAASSEPLDASFPIKRSWSRASTFFVATLLAFAGVLVVMFAASQLLEPRELGDDEVMVTAMVRDPLVLEPSSGHAYRDDAAAANDGIAVLLAAVNRSATVANYDSSAVATASSVQRRPRRSSKKQRATDNATSRELKSVFAETTEWLD</sequence>
<accession>A0A9J6D5N6</accession>
<evidence type="ECO:0000313" key="3">
    <source>
        <dbReference type="EMBL" id="KAH8009365.1"/>
    </source>
</evidence>
<gene>
    <name evidence="3" type="ORF">HPB51_015688</name>
</gene>